<keyword evidence="2" id="KW-1185">Reference proteome</keyword>
<sequence>MKTLFTREELAARWGYNKSSIQRLEEEGVIHRVKGLVGCKYSLREIEEIENLGRSDFEEVNFIKYQKLENEKDYWKNEYLKLRNAISQSANDLVKVLAEGGLVNEN</sequence>
<gene>
    <name evidence="1" type="ORF">HMPREF9286_1113</name>
</gene>
<reference evidence="1 2" key="1">
    <citation type="submission" date="2010-10" db="EMBL/GenBank/DDBJ databases">
        <authorList>
            <person name="Durkin A.S."/>
            <person name="Madupu R."/>
            <person name="Torralba M."/>
            <person name="Gillis M."/>
            <person name="Methe B."/>
            <person name="Sutton G."/>
            <person name="Nelson K.E."/>
        </authorList>
    </citation>
    <scope>NUCLEOTIDE SEQUENCE [LARGE SCALE GENOMIC DNA]</scope>
    <source>
        <strain evidence="1 2">ACS-146-V-Sch2b</strain>
    </source>
</reference>
<organism evidence="1 2">
    <name type="scientific">Peptoniphilus harei ACS-146-V-Sch2b</name>
    <dbReference type="NCBI Taxonomy" id="908338"/>
    <lineage>
        <taxon>Bacteria</taxon>
        <taxon>Bacillati</taxon>
        <taxon>Bacillota</taxon>
        <taxon>Tissierellia</taxon>
        <taxon>Tissierellales</taxon>
        <taxon>Peptoniphilaceae</taxon>
        <taxon>Peptoniphilus</taxon>
    </lineage>
</organism>
<evidence type="ECO:0008006" key="3">
    <source>
        <dbReference type="Google" id="ProtNLM"/>
    </source>
</evidence>
<evidence type="ECO:0000313" key="2">
    <source>
        <dbReference type="Proteomes" id="UP000003705"/>
    </source>
</evidence>
<protein>
    <recommendedName>
        <fullName evidence="3">HTH merR-type domain-containing protein</fullName>
    </recommendedName>
</protein>
<dbReference type="EMBL" id="AENP01000028">
    <property type="protein sequence ID" value="EFR32346.1"/>
    <property type="molecule type" value="Genomic_DNA"/>
</dbReference>
<dbReference type="AlphaFoldDB" id="E4L0P1"/>
<dbReference type="RefSeq" id="WP_005957875.1">
    <property type="nucleotide sequence ID" value="NZ_AENP01000028.1"/>
</dbReference>
<comment type="caution">
    <text evidence="1">The sequence shown here is derived from an EMBL/GenBank/DDBJ whole genome shotgun (WGS) entry which is preliminary data.</text>
</comment>
<accession>E4L0P1</accession>
<name>E4L0P1_9FIRM</name>
<evidence type="ECO:0000313" key="1">
    <source>
        <dbReference type="EMBL" id="EFR32346.1"/>
    </source>
</evidence>
<dbReference type="Proteomes" id="UP000003705">
    <property type="component" value="Unassembled WGS sequence"/>
</dbReference>
<dbReference type="OrthoDB" id="1935216at2"/>
<proteinExistence type="predicted"/>